<accession>A0AAN4YWM7</accession>
<evidence type="ECO:0000313" key="2">
    <source>
        <dbReference type="Proteomes" id="UP001328107"/>
    </source>
</evidence>
<name>A0AAN4YWM7_9BILA</name>
<feature type="non-terminal residue" evidence="1">
    <location>
        <position position="1"/>
    </location>
</feature>
<protein>
    <submittedName>
        <fullName evidence="1">Uncharacterized protein</fullName>
    </submittedName>
</protein>
<organism evidence="1 2">
    <name type="scientific">Pristionchus mayeri</name>
    <dbReference type="NCBI Taxonomy" id="1317129"/>
    <lineage>
        <taxon>Eukaryota</taxon>
        <taxon>Metazoa</taxon>
        <taxon>Ecdysozoa</taxon>
        <taxon>Nematoda</taxon>
        <taxon>Chromadorea</taxon>
        <taxon>Rhabditida</taxon>
        <taxon>Rhabditina</taxon>
        <taxon>Diplogasteromorpha</taxon>
        <taxon>Diplogasteroidea</taxon>
        <taxon>Neodiplogasteridae</taxon>
        <taxon>Pristionchus</taxon>
    </lineage>
</organism>
<reference evidence="2" key="1">
    <citation type="submission" date="2022-10" db="EMBL/GenBank/DDBJ databases">
        <title>Genome assembly of Pristionchus species.</title>
        <authorList>
            <person name="Yoshida K."/>
            <person name="Sommer R.J."/>
        </authorList>
    </citation>
    <scope>NUCLEOTIDE SEQUENCE [LARGE SCALE GENOMIC DNA]</scope>
    <source>
        <strain evidence="2">RS5460</strain>
    </source>
</reference>
<gene>
    <name evidence="1" type="ORF">PMAYCL1PPCAC_00053</name>
</gene>
<keyword evidence="2" id="KW-1185">Reference proteome</keyword>
<evidence type="ECO:0000313" key="1">
    <source>
        <dbReference type="EMBL" id="GMR29858.1"/>
    </source>
</evidence>
<dbReference type="AlphaFoldDB" id="A0AAN4YWM7"/>
<dbReference type="Proteomes" id="UP001328107">
    <property type="component" value="Unassembled WGS sequence"/>
</dbReference>
<feature type="non-terminal residue" evidence="1">
    <location>
        <position position="108"/>
    </location>
</feature>
<proteinExistence type="predicted"/>
<dbReference type="EMBL" id="BTRK01000001">
    <property type="protein sequence ID" value="GMR29858.1"/>
    <property type="molecule type" value="Genomic_DNA"/>
</dbReference>
<sequence>FHTSESSNDRIFEMAIENDAALLKTTVTLLEMSSRLLNKLALSSLDRGEPILRVRALCESEALANVRQARTVLQRIQSIDDSGNPRKLLIPVLAGIIALGERTLELCR</sequence>
<comment type="caution">
    <text evidence="1">The sequence shown here is derived from an EMBL/GenBank/DDBJ whole genome shotgun (WGS) entry which is preliminary data.</text>
</comment>